<evidence type="ECO:0000256" key="23">
    <source>
        <dbReference type="ARBA" id="ARBA00033406"/>
    </source>
</evidence>
<comment type="similarity">
    <text evidence="5">Belongs to the CDS family.</text>
</comment>
<keyword evidence="17" id="KW-1208">Phospholipid metabolism</keyword>
<evidence type="ECO:0000256" key="19">
    <source>
        <dbReference type="ARBA" id="ARBA00031825"/>
    </source>
</evidence>
<dbReference type="KEGG" id="pnd:Pla175_03810"/>
<dbReference type="Proteomes" id="UP000317429">
    <property type="component" value="Chromosome"/>
</dbReference>
<evidence type="ECO:0000256" key="18">
    <source>
        <dbReference type="ARBA" id="ARBA00029893"/>
    </source>
</evidence>
<keyword evidence="13 24" id="KW-1133">Transmembrane helix</keyword>
<keyword evidence="15 24" id="KW-0472">Membrane</keyword>
<evidence type="ECO:0000256" key="12">
    <source>
        <dbReference type="ARBA" id="ARBA00022695"/>
    </source>
</evidence>
<evidence type="ECO:0000313" key="25">
    <source>
        <dbReference type="EMBL" id="QDU87027.1"/>
    </source>
</evidence>
<feature type="transmembrane region" description="Helical" evidence="24">
    <location>
        <begin position="216"/>
        <end position="236"/>
    </location>
</feature>
<feature type="transmembrane region" description="Helical" evidence="24">
    <location>
        <begin position="32"/>
        <end position="52"/>
    </location>
</feature>
<keyword evidence="9" id="KW-0444">Lipid biosynthesis</keyword>
<organism evidence="25 26">
    <name type="scientific">Pirellulimonas nuda</name>
    <dbReference type="NCBI Taxonomy" id="2528009"/>
    <lineage>
        <taxon>Bacteria</taxon>
        <taxon>Pseudomonadati</taxon>
        <taxon>Planctomycetota</taxon>
        <taxon>Planctomycetia</taxon>
        <taxon>Pirellulales</taxon>
        <taxon>Lacipirellulaceae</taxon>
        <taxon>Pirellulimonas</taxon>
    </lineage>
</organism>
<evidence type="ECO:0000313" key="26">
    <source>
        <dbReference type="Proteomes" id="UP000317429"/>
    </source>
</evidence>
<feature type="transmembrane region" description="Helical" evidence="24">
    <location>
        <begin position="174"/>
        <end position="195"/>
    </location>
</feature>
<feature type="transmembrane region" description="Helical" evidence="24">
    <location>
        <begin position="134"/>
        <end position="154"/>
    </location>
</feature>
<keyword evidence="12 25" id="KW-0548">Nucleotidyltransferase</keyword>
<comment type="subcellular location">
    <subcellularLocation>
        <location evidence="2">Cell membrane</location>
        <topology evidence="2">Multi-pass membrane protein</topology>
    </subcellularLocation>
</comment>
<feature type="transmembrane region" description="Helical" evidence="24">
    <location>
        <begin position="248"/>
        <end position="272"/>
    </location>
</feature>
<evidence type="ECO:0000256" key="22">
    <source>
        <dbReference type="ARBA" id="ARBA00032743"/>
    </source>
</evidence>
<evidence type="ECO:0000256" key="20">
    <source>
        <dbReference type="ARBA" id="ARBA00032253"/>
    </source>
</evidence>
<comment type="catalytic activity">
    <reaction evidence="1">
        <text>a 1,2-diacyl-sn-glycero-3-phosphate + CTP + H(+) = a CDP-1,2-diacyl-sn-glycerol + diphosphate</text>
        <dbReference type="Rhea" id="RHEA:16229"/>
        <dbReference type="ChEBI" id="CHEBI:15378"/>
        <dbReference type="ChEBI" id="CHEBI:33019"/>
        <dbReference type="ChEBI" id="CHEBI:37563"/>
        <dbReference type="ChEBI" id="CHEBI:58332"/>
        <dbReference type="ChEBI" id="CHEBI:58608"/>
        <dbReference type="EC" id="2.7.7.41"/>
    </reaction>
</comment>
<keyword evidence="10 25" id="KW-0808">Transferase</keyword>
<gene>
    <name evidence="25" type="primary">cdsA_1</name>
    <name evidence="25" type="ORF">Pla175_03810</name>
</gene>
<keyword evidence="26" id="KW-1185">Reference proteome</keyword>
<dbReference type="EMBL" id="CP036291">
    <property type="protein sequence ID" value="QDU87027.1"/>
    <property type="molecule type" value="Genomic_DNA"/>
</dbReference>
<evidence type="ECO:0000256" key="15">
    <source>
        <dbReference type="ARBA" id="ARBA00023136"/>
    </source>
</evidence>
<keyword evidence="8" id="KW-1003">Cell membrane</keyword>
<evidence type="ECO:0000256" key="17">
    <source>
        <dbReference type="ARBA" id="ARBA00023264"/>
    </source>
</evidence>
<dbReference type="GO" id="GO:0016024">
    <property type="term" value="P:CDP-diacylglycerol biosynthetic process"/>
    <property type="evidence" value="ECO:0007669"/>
    <property type="project" value="TreeGrafter"/>
</dbReference>
<feature type="transmembrane region" description="Helical" evidence="24">
    <location>
        <begin position="103"/>
        <end position="122"/>
    </location>
</feature>
<reference evidence="25 26" key="1">
    <citation type="submission" date="2019-02" db="EMBL/GenBank/DDBJ databases">
        <title>Deep-cultivation of Planctomycetes and their phenomic and genomic characterization uncovers novel biology.</title>
        <authorList>
            <person name="Wiegand S."/>
            <person name="Jogler M."/>
            <person name="Boedeker C."/>
            <person name="Pinto D."/>
            <person name="Vollmers J."/>
            <person name="Rivas-Marin E."/>
            <person name="Kohn T."/>
            <person name="Peeters S.H."/>
            <person name="Heuer A."/>
            <person name="Rast P."/>
            <person name="Oberbeckmann S."/>
            <person name="Bunk B."/>
            <person name="Jeske O."/>
            <person name="Meyerdierks A."/>
            <person name="Storesund J.E."/>
            <person name="Kallscheuer N."/>
            <person name="Luecker S."/>
            <person name="Lage O.M."/>
            <person name="Pohl T."/>
            <person name="Merkel B.J."/>
            <person name="Hornburger P."/>
            <person name="Mueller R.-W."/>
            <person name="Bruemmer F."/>
            <person name="Labrenz M."/>
            <person name="Spormann A.M."/>
            <person name="Op den Camp H."/>
            <person name="Overmann J."/>
            <person name="Amann R."/>
            <person name="Jetten M.S.M."/>
            <person name="Mascher T."/>
            <person name="Medema M.H."/>
            <person name="Devos D.P."/>
            <person name="Kaster A.-K."/>
            <person name="Ovreas L."/>
            <person name="Rohde M."/>
            <person name="Galperin M.Y."/>
            <person name="Jogler C."/>
        </authorList>
    </citation>
    <scope>NUCLEOTIDE SEQUENCE [LARGE SCALE GENOMIC DNA]</scope>
    <source>
        <strain evidence="25 26">Pla175</strain>
    </source>
</reference>
<evidence type="ECO:0000256" key="4">
    <source>
        <dbReference type="ARBA" id="ARBA00005189"/>
    </source>
</evidence>
<feature type="transmembrane region" description="Helical" evidence="24">
    <location>
        <begin position="293"/>
        <end position="314"/>
    </location>
</feature>
<comment type="pathway">
    <text evidence="3">Phospholipid metabolism; CDP-diacylglycerol biosynthesis; CDP-diacylglycerol from sn-glycerol 3-phosphate: step 3/3.</text>
</comment>
<evidence type="ECO:0000256" key="6">
    <source>
        <dbReference type="ARBA" id="ARBA00012487"/>
    </source>
</evidence>
<dbReference type="AlphaFoldDB" id="A0A518D6D1"/>
<evidence type="ECO:0000256" key="5">
    <source>
        <dbReference type="ARBA" id="ARBA00010185"/>
    </source>
</evidence>
<dbReference type="GO" id="GO:0005886">
    <property type="term" value="C:plasma membrane"/>
    <property type="evidence" value="ECO:0007669"/>
    <property type="project" value="UniProtKB-SubCell"/>
</dbReference>
<dbReference type="GO" id="GO:0004605">
    <property type="term" value="F:phosphatidate cytidylyltransferase activity"/>
    <property type="evidence" value="ECO:0007669"/>
    <property type="project" value="UniProtKB-EC"/>
</dbReference>
<dbReference type="Pfam" id="PF01148">
    <property type="entry name" value="CTP_transf_1"/>
    <property type="match status" value="1"/>
</dbReference>
<dbReference type="PANTHER" id="PTHR46382:SF1">
    <property type="entry name" value="PHOSPHATIDATE CYTIDYLYLTRANSFERASE"/>
    <property type="match status" value="1"/>
</dbReference>
<comment type="pathway">
    <text evidence="4">Lipid metabolism.</text>
</comment>
<feature type="transmembrane region" description="Helical" evidence="24">
    <location>
        <begin position="72"/>
        <end position="91"/>
    </location>
</feature>
<evidence type="ECO:0000256" key="3">
    <source>
        <dbReference type="ARBA" id="ARBA00005119"/>
    </source>
</evidence>
<keyword evidence="16" id="KW-0594">Phospholipid biosynthesis</keyword>
<keyword evidence="14" id="KW-0443">Lipid metabolism</keyword>
<protein>
    <recommendedName>
        <fullName evidence="7">Phosphatidate cytidylyltransferase</fullName>
        <ecNumber evidence="6">2.7.7.41</ecNumber>
    </recommendedName>
    <alternativeName>
        <fullName evidence="20">CDP-DAG synthase</fullName>
    </alternativeName>
    <alternativeName>
        <fullName evidence="22">CDP-DG synthase</fullName>
    </alternativeName>
    <alternativeName>
        <fullName evidence="18">CDP-diacylglycerol synthase</fullName>
    </alternativeName>
    <alternativeName>
        <fullName evidence="21">CDP-diglyceride pyrophosphorylase</fullName>
    </alternativeName>
    <alternativeName>
        <fullName evidence="23">CDP-diglyceride synthase</fullName>
    </alternativeName>
    <alternativeName>
        <fullName evidence="19">CTP:phosphatidate cytidylyltransferase</fullName>
    </alternativeName>
</protein>
<accession>A0A518D6D1</accession>
<keyword evidence="11 24" id="KW-0812">Transmembrane</keyword>
<evidence type="ECO:0000256" key="11">
    <source>
        <dbReference type="ARBA" id="ARBA00022692"/>
    </source>
</evidence>
<evidence type="ECO:0000256" key="9">
    <source>
        <dbReference type="ARBA" id="ARBA00022516"/>
    </source>
</evidence>
<evidence type="ECO:0000256" key="14">
    <source>
        <dbReference type="ARBA" id="ARBA00023098"/>
    </source>
</evidence>
<name>A0A518D6D1_9BACT</name>
<sequence length="319" mass="33462">MLQSRVILSVVLITLVAGLAWLDFHYARPGLILAPLAFLGAVLGGNELVRLLEHSGKIDPLTGRALDSPSRYVVSTTASMLVLTSLMPTLIGMKYTAPLTRAGLIGLGMLMLILVLFVVEMIRFKGAGSATNRLARGLLAAGYAGGMISCLVLLRTLAGPSWGGASWGDDGRWGMLALLSMIAVVKACDTGAYVFGHMLGRHKMTPSLSPGKTWEGAIGGVASAVAMAFVFLGPLARSWGLQTDQPQLTWATGVVLYGLLVALAGILGDLAVSMMKRDAALKNSSTWMPGFGGVLDTLDSILLAAPVAYILWLARVVGP</sequence>
<evidence type="ECO:0000256" key="2">
    <source>
        <dbReference type="ARBA" id="ARBA00004651"/>
    </source>
</evidence>
<evidence type="ECO:0000256" key="8">
    <source>
        <dbReference type="ARBA" id="ARBA00022475"/>
    </source>
</evidence>
<dbReference type="PANTHER" id="PTHR46382">
    <property type="entry name" value="PHOSPHATIDATE CYTIDYLYLTRANSFERASE"/>
    <property type="match status" value="1"/>
</dbReference>
<evidence type="ECO:0000256" key="16">
    <source>
        <dbReference type="ARBA" id="ARBA00023209"/>
    </source>
</evidence>
<dbReference type="OrthoDB" id="9799199at2"/>
<evidence type="ECO:0000256" key="13">
    <source>
        <dbReference type="ARBA" id="ARBA00022989"/>
    </source>
</evidence>
<evidence type="ECO:0000256" key="10">
    <source>
        <dbReference type="ARBA" id="ARBA00022679"/>
    </source>
</evidence>
<proteinExistence type="inferred from homology"/>
<evidence type="ECO:0000256" key="24">
    <source>
        <dbReference type="SAM" id="Phobius"/>
    </source>
</evidence>
<dbReference type="EC" id="2.7.7.41" evidence="6"/>
<evidence type="ECO:0000256" key="7">
    <source>
        <dbReference type="ARBA" id="ARBA00019373"/>
    </source>
</evidence>
<evidence type="ECO:0000256" key="21">
    <source>
        <dbReference type="ARBA" id="ARBA00032396"/>
    </source>
</evidence>
<evidence type="ECO:0000256" key="1">
    <source>
        <dbReference type="ARBA" id="ARBA00001698"/>
    </source>
</evidence>
<dbReference type="RefSeq" id="WP_145280795.1">
    <property type="nucleotide sequence ID" value="NZ_CP036291.1"/>
</dbReference>